<organism evidence="1">
    <name type="scientific">viral metagenome</name>
    <dbReference type="NCBI Taxonomy" id="1070528"/>
    <lineage>
        <taxon>unclassified sequences</taxon>
        <taxon>metagenomes</taxon>
        <taxon>organismal metagenomes</taxon>
    </lineage>
</organism>
<dbReference type="Pfam" id="PF13479">
    <property type="entry name" value="AAA_24"/>
    <property type="match status" value="1"/>
</dbReference>
<dbReference type="EMBL" id="MT142845">
    <property type="protein sequence ID" value="QJA89441.1"/>
    <property type="molecule type" value="Genomic_DNA"/>
</dbReference>
<accession>A0A6M3L7H3</accession>
<sequence length="284" mass="31196">MTDSLPPFVTAIWGDEKTGKSSMSLTWPRPIVHLDVDVGGFNRAAWRIKDLTGIESHAYAPHVDVNKLLGAISTPTAGATPTVHFPKRIYGARETWQKIVTAYVEAVQQKEVQTIVIDTWTLTWNIAHNATLQELQEKQIKKAPNISEDALRESLMPKEYGTANSRMRGIIQTARGLSKNLVLILYPKDIYGVRATAQGTEEYRTGKQEADGFKETPKLVDIMIRTEVKSITKTVDGVVSTVAVPQAKITTCGMVGLGISAEGKYLLEPSYNGIVGLMSLLKGE</sequence>
<gene>
    <name evidence="1" type="ORF">MM415B02555_0018</name>
</gene>
<name>A0A6M3L7H3_9ZZZZ</name>
<evidence type="ECO:0000313" key="1">
    <source>
        <dbReference type="EMBL" id="QJA89441.1"/>
    </source>
</evidence>
<reference evidence="1" key="1">
    <citation type="submission" date="2020-03" db="EMBL/GenBank/DDBJ databases">
        <title>The deep terrestrial virosphere.</title>
        <authorList>
            <person name="Holmfeldt K."/>
            <person name="Nilsson E."/>
            <person name="Simone D."/>
            <person name="Lopez-Fernandez M."/>
            <person name="Wu X."/>
            <person name="de Brujin I."/>
            <person name="Lundin D."/>
            <person name="Andersson A."/>
            <person name="Bertilsson S."/>
            <person name="Dopson M."/>
        </authorList>
    </citation>
    <scope>NUCLEOTIDE SEQUENCE</scope>
    <source>
        <strain evidence="1">MM415B02555</strain>
    </source>
</reference>
<proteinExistence type="predicted"/>
<dbReference type="AlphaFoldDB" id="A0A6M3L7H3"/>
<protein>
    <submittedName>
        <fullName evidence="1">Putative ATPase domain containing protein</fullName>
    </submittedName>
</protein>